<protein>
    <submittedName>
        <fullName evidence="1">Uncharacterized protein</fullName>
    </submittedName>
</protein>
<organism evidence="1">
    <name type="scientific">bioreactor metagenome</name>
    <dbReference type="NCBI Taxonomy" id="1076179"/>
    <lineage>
        <taxon>unclassified sequences</taxon>
        <taxon>metagenomes</taxon>
        <taxon>ecological metagenomes</taxon>
    </lineage>
</organism>
<name>A0A645H1D6_9ZZZZ</name>
<dbReference type="AlphaFoldDB" id="A0A645H1D6"/>
<dbReference type="EMBL" id="VSSQ01083489">
    <property type="protein sequence ID" value="MPN31799.1"/>
    <property type="molecule type" value="Genomic_DNA"/>
</dbReference>
<sequence>MAKGFKTYSVLMEIIVILPVKHLVHNAGVVVCRVRTEGINKAGIHGLKGQFNITSLLVGFGKSANRGVFFKRLITEQKGKSMIHSCLERL</sequence>
<reference evidence="1" key="1">
    <citation type="submission" date="2019-08" db="EMBL/GenBank/DDBJ databases">
        <authorList>
            <person name="Kucharzyk K."/>
            <person name="Murdoch R.W."/>
            <person name="Higgins S."/>
            <person name="Loffler F."/>
        </authorList>
    </citation>
    <scope>NUCLEOTIDE SEQUENCE</scope>
</reference>
<evidence type="ECO:0000313" key="1">
    <source>
        <dbReference type="EMBL" id="MPN31799.1"/>
    </source>
</evidence>
<accession>A0A645H1D6</accession>
<comment type="caution">
    <text evidence="1">The sequence shown here is derived from an EMBL/GenBank/DDBJ whole genome shotgun (WGS) entry which is preliminary data.</text>
</comment>
<gene>
    <name evidence="1" type="ORF">SDC9_179274</name>
</gene>
<proteinExistence type="predicted"/>